<dbReference type="Proteomes" id="UP000765509">
    <property type="component" value="Unassembled WGS sequence"/>
</dbReference>
<evidence type="ECO:0000313" key="2">
    <source>
        <dbReference type="Proteomes" id="UP000765509"/>
    </source>
</evidence>
<keyword evidence="2" id="KW-1185">Reference proteome</keyword>
<protein>
    <submittedName>
        <fullName evidence="1">Uncharacterized protein</fullName>
    </submittedName>
</protein>
<dbReference type="AlphaFoldDB" id="A0A9Q3IRT3"/>
<dbReference type="EMBL" id="AVOT02054121">
    <property type="protein sequence ID" value="MBW0548861.1"/>
    <property type="molecule type" value="Genomic_DNA"/>
</dbReference>
<reference evidence="1" key="1">
    <citation type="submission" date="2021-03" db="EMBL/GenBank/DDBJ databases">
        <title>Draft genome sequence of rust myrtle Austropuccinia psidii MF-1, a brazilian biotype.</title>
        <authorList>
            <person name="Quecine M.C."/>
            <person name="Pachon D.M.R."/>
            <person name="Bonatelli M.L."/>
            <person name="Correr F.H."/>
            <person name="Franceschini L.M."/>
            <person name="Leite T.F."/>
            <person name="Margarido G.R.A."/>
            <person name="Almeida C.A."/>
            <person name="Ferrarezi J.A."/>
            <person name="Labate C.A."/>
        </authorList>
    </citation>
    <scope>NUCLEOTIDE SEQUENCE</scope>
    <source>
        <strain evidence="1">MF-1</strain>
    </source>
</reference>
<sequence length="123" mass="14296">MYGINFYTNKDRYFTIGDNKGLKFAFLPFKRQTKIHKVSPGILKVEKSKYEQSNEAELSPQLTDKQENELSTLPYHHKETFASDKEPFQEILFHELDIILNIERPYPPFLGRPGYPASPGAPY</sequence>
<accession>A0A9Q3IRT3</accession>
<gene>
    <name evidence="1" type="ORF">O181_088576</name>
</gene>
<dbReference type="OrthoDB" id="2507294at2759"/>
<evidence type="ECO:0000313" key="1">
    <source>
        <dbReference type="EMBL" id="MBW0548861.1"/>
    </source>
</evidence>
<organism evidence="1 2">
    <name type="scientific">Austropuccinia psidii MF-1</name>
    <dbReference type="NCBI Taxonomy" id="1389203"/>
    <lineage>
        <taxon>Eukaryota</taxon>
        <taxon>Fungi</taxon>
        <taxon>Dikarya</taxon>
        <taxon>Basidiomycota</taxon>
        <taxon>Pucciniomycotina</taxon>
        <taxon>Pucciniomycetes</taxon>
        <taxon>Pucciniales</taxon>
        <taxon>Sphaerophragmiaceae</taxon>
        <taxon>Austropuccinia</taxon>
    </lineage>
</organism>
<name>A0A9Q3IRT3_9BASI</name>
<proteinExistence type="predicted"/>
<comment type="caution">
    <text evidence="1">The sequence shown here is derived from an EMBL/GenBank/DDBJ whole genome shotgun (WGS) entry which is preliminary data.</text>
</comment>